<feature type="signal peptide" evidence="1">
    <location>
        <begin position="1"/>
        <end position="31"/>
    </location>
</feature>
<dbReference type="PROSITE" id="PS51257">
    <property type="entry name" value="PROKAR_LIPOPROTEIN"/>
    <property type="match status" value="1"/>
</dbReference>
<accession>A0A2Z2P9M7</accession>
<name>A0A2Z2P9M7_9GAMM</name>
<dbReference type="KEGG" id="gai:IMCC3135_32745"/>
<keyword evidence="1" id="KW-0732">Signal</keyword>
<keyword evidence="3" id="KW-1185">Reference proteome</keyword>
<evidence type="ECO:0000256" key="1">
    <source>
        <dbReference type="SAM" id="SignalP"/>
    </source>
</evidence>
<feature type="chain" id="PRO_5016391298" description="OmpA-like domain-containing protein" evidence="1">
    <location>
        <begin position="32"/>
        <end position="345"/>
    </location>
</feature>
<organism evidence="2 3">
    <name type="scientific">Granulosicoccus antarcticus IMCC3135</name>
    <dbReference type="NCBI Taxonomy" id="1192854"/>
    <lineage>
        <taxon>Bacteria</taxon>
        <taxon>Pseudomonadati</taxon>
        <taxon>Pseudomonadota</taxon>
        <taxon>Gammaproteobacteria</taxon>
        <taxon>Chromatiales</taxon>
        <taxon>Granulosicoccaceae</taxon>
        <taxon>Granulosicoccus</taxon>
    </lineage>
</organism>
<dbReference type="Proteomes" id="UP000250079">
    <property type="component" value="Chromosome"/>
</dbReference>
<evidence type="ECO:0000313" key="2">
    <source>
        <dbReference type="EMBL" id="ASJ76594.1"/>
    </source>
</evidence>
<dbReference type="EMBL" id="CP018632">
    <property type="protein sequence ID" value="ASJ76594.1"/>
    <property type="molecule type" value="Genomic_DNA"/>
</dbReference>
<evidence type="ECO:0000313" key="3">
    <source>
        <dbReference type="Proteomes" id="UP000250079"/>
    </source>
</evidence>
<sequence>MGSFKSTVSTLTRIRQVCLLSMLTVSLSACSAIGLNTPWSQSESESASLDQKLIAENLVNTLAQFPHLNPLMSTVQALKPASSFARDVEDELRERGYKIERISAPEGLYRVNAEIRQASQQADGEPLYMLTIGQVSAERAYKVIADKTVPVSEQIIRGTRQRTVALNDDIFEVPQSEYSVVAFKAYEGPSIEDLLAPPALGAASGSWWKPEPKTVVKRNIYETMTSNYQGVFAGYEDIDQSILVFPNDSLRLGDVNKGIIERFVAEMDPNTDILSVIGCSHGETEISNGNSLLALGRANRVKEALMFSGLEHDQILDEGCWAPQLFDEVMPRRGVVLTLKRQSKS</sequence>
<evidence type="ECO:0008006" key="4">
    <source>
        <dbReference type="Google" id="ProtNLM"/>
    </source>
</evidence>
<reference evidence="2 3" key="1">
    <citation type="submission" date="2016-12" db="EMBL/GenBank/DDBJ databases">
        <authorList>
            <person name="Song W.-J."/>
            <person name="Kurnit D.M."/>
        </authorList>
    </citation>
    <scope>NUCLEOTIDE SEQUENCE [LARGE SCALE GENOMIC DNA]</scope>
    <source>
        <strain evidence="2 3">IMCC3135</strain>
    </source>
</reference>
<gene>
    <name evidence="2" type="ORF">IMCC3135_32745</name>
</gene>
<dbReference type="AlphaFoldDB" id="A0A2Z2P9M7"/>
<proteinExistence type="predicted"/>
<protein>
    <recommendedName>
        <fullName evidence="4">OmpA-like domain-containing protein</fullName>
    </recommendedName>
</protein>